<reference evidence="8 9" key="1">
    <citation type="submission" date="2018-06" db="EMBL/GenBank/DDBJ databases">
        <title>Complete Genome Sequence of Desulfobacter hydrogenophilus (DSM3380).</title>
        <authorList>
            <person name="Marietou A."/>
            <person name="Schreiber L."/>
            <person name="Marshall I."/>
            <person name="Jorgensen B."/>
        </authorList>
    </citation>
    <scope>NUCLEOTIDE SEQUENCE [LARGE SCALE GENOMIC DNA]</scope>
    <source>
        <strain evidence="8 9">DSM 3380</strain>
    </source>
</reference>
<dbReference type="EMBL" id="QLNI01000049">
    <property type="protein sequence ID" value="RAM00405.1"/>
    <property type="molecule type" value="Genomic_DNA"/>
</dbReference>
<evidence type="ECO:0000259" key="5">
    <source>
        <dbReference type="PROSITE" id="PS50111"/>
    </source>
</evidence>
<evidence type="ECO:0000313" key="9">
    <source>
        <dbReference type="Proteomes" id="UP000248798"/>
    </source>
</evidence>
<accession>A0A328FB94</accession>
<dbReference type="CDD" id="cd06225">
    <property type="entry name" value="HAMP"/>
    <property type="match status" value="1"/>
</dbReference>
<dbReference type="PROSITE" id="PS50885">
    <property type="entry name" value="HAMP"/>
    <property type="match status" value="1"/>
</dbReference>
<dbReference type="Gene3D" id="1.10.287.950">
    <property type="entry name" value="Methyl-accepting chemotaxis protein"/>
    <property type="match status" value="1"/>
</dbReference>
<dbReference type="GO" id="GO:0007165">
    <property type="term" value="P:signal transduction"/>
    <property type="evidence" value="ECO:0007669"/>
    <property type="project" value="UniProtKB-KW"/>
</dbReference>
<dbReference type="Gene3D" id="1.10.8.500">
    <property type="entry name" value="HAMP domain in histidine kinase"/>
    <property type="match status" value="1"/>
</dbReference>
<keyword evidence="4" id="KW-0812">Transmembrane</keyword>
<dbReference type="CDD" id="cd11386">
    <property type="entry name" value="MCP_signal"/>
    <property type="match status" value="1"/>
</dbReference>
<evidence type="ECO:0000256" key="2">
    <source>
        <dbReference type="ARBA" id="ARBA00029447"/>
    </source>
</evidence>
<dbReference type="Gene3D" id="1.20.120.30">
    <property type="entry name" value="Aspartate receptor, ligand-binding domain"/>
    <property type="match status" value="1"/>
</dbReference>
<dbReference type="Proteomes" id="UP000248798">
    <property type="component" value="Unassembled WGS sequence"/>
</dbReference>
<keyword evidence="4" id="KW-1133">Transmembrane helix</keyword>
<keyword evidence="10" id="KW-1185">Reference proteome</keyword>
<comment type="similarity">
    <text evidence="2">Belongs to the methyl-accepting chemotaxis (MCP) protein family.</text>
</comment>
<dbReference type="PANTHER" id="PTHR32089">
    <property type="entry name" value="METHYL-ACCEPTING CHEMOTAXIS PROTEIN MCPB"/>
    <property type="match status" value="1"/>
</dbReference>
<name>A0A328FB94_9BACT</name>
<feature type="domain" description="Methyl-accepting transducer" evidence="5">
    <location>
        <begin position="395"/>
        <end position="617"/>
    </location>
</feature>
<dbReference type="SMART" id="SM00283">
    <property type="entry name" value="MA"/>
    <property type="match status" value="1"/>
</dbReference>
<evidence type="ECO:0000256" key="1">
    <source>
        <dbReference type="ARBA" id="ARBA00023224"/>
    </source>
</evidence>
<proteinExistence type="inferred from homology"/>
<dbReference type="Pfam" id="PF00015">
    <property type="entry name" value="MCPsignal"/>
    <property type="match status" value="1"/>
</dbReference>
<dbReference type="Pfam" id="PF14827">
    <property type="entry name" value="dCache_3"/>
    <property type="match status" value="1"/>
</dbReference>
<keyword evidence="4" id="KW-0472">Membrane</keyword>
<gene>
    <name evidence="8" type="ORF">DO021_19175</name>
    <name evidence="7" type="ORF">EYB58_17760</name>
</gene>
<evidence type="ECO:0000313" key="8">
    <source>
        <dbReference type="EMBL" id="RAM00405.1"/>
    </source>
</evidence>
<evidence type="ECO:0000259" key="6">
    <source>
        <dbReference type="PROSITE" id="PS50885"/>
    </source>
</evidence>
<protein>
    <submittedName>
        <fullName evidence="7">HAMP domain-containing protein</fullName>
    </submittedName>
</protein>
<feature type="domain" description="HAMP" evidence="6">
    <location>
        <begin position="315"/>
        <end position="369"/>
    </location>
</feature>
<organism evidence="8 9">
    <name type="scientific">Desulfobacter hydrogenophilus</name>
    <dbReference type="NCBI Taxonomy" id="2291"/>
    <lineage>
        <taxon>Bacteria</taxon>
        <taxon>Pseudomonadati</taxon>
        <taxon>Thermodesulfobacteriota</taxon>
        <taxon>Desulfobacteria</taxon>
        <taxon>Desulfobacterales</taxon>
        <taxon>Desulfobacteraceae</taxon>
        <taxon>Desulfobacter</taxon>
    </lineage>
</organism>
<dbReference type="Proteomes" id="UP000293902">
    <property type="component" value="Chromosome"/>
</dbReference>
<dbReference type="PROSITE" id="PS50111">
    <property type="entry name" value="CHEMOTAXIS_TRANSDUC_2"/>
    <property type="match status" value="1"/>
</dbReference>
<dbReference type="RefSeq" id="WP_111959668.1">
    <property type="nucleotide sequence ID" value="NZ_CP036313.1"/>
</dbReference>
<feature type="transmembrane region" description="Helical" evidence="4">
    <location>
        <begin position="6"/>
        <end position="30"/>
    </location>
</feature>
<keyword evidence="1 3" id="KW-0807">Transducer</keyword>
<dbReference type="EMBL" id="CP036313">
    <property type="protein sequence ID" value="QBH14607.1"/>
    <property type="molecule type" value="Genomic_DNA"/>
</dbReference>
<evidence type="ECO:0000313" key="7">
    <source>
        <dbReference type="EMBL" id="QBH14607.1"/>
    </source>
</evidence>
<dbReference type="Pfam" id="PF00672">
    <property type="entry name" value="HAMP"/>
    <property type="match status" value="1"/>
</dbReference>
<dbReference type="OrthoDB" id="9816383at2"/>
<dbReference type="PANTHER" id="PTHR32089:SF112">
    <property type="entry name" value="LYSOZYME-LIKE PROTEIN-RELATED"/>
    <property type="match status" value="1"/>
</dbReference>
<dbReference type="Pfam" id="PF13682">
    <property type="entry name" value="CZB"/>
    <property type="match status" value="1"/>
</dbReference>
<reference evidence="7 10" key="2">
    <citation type="submission" date="2019-02" db="EMBL/GenBank/DDBJ databases">
        <title>Complete genome sequence of Desulfobacter hydrogenophilus AcRS1.</title>
        <authorList>
            <person name="Marietou A."/>
            <person name="Lund M.B."/>
            <person name="Marshall I.P.G."/>
            <person name="Schreiber L."/>
            <person name="Jorgensen B."/>
        </authorList>
    </citation>
    <scope>NUCLEOTIDE SEQUENCE [LARGE SCALE GENOMIC DNA]</scope>
    <source>
        <strain evidence="7 10">AcRS1</strain>
    </source>
</reference>
<evidence type="ECO:0000256" key="3">
    <source>
        <dbReference type="PROSITE-ProRule" id="PRU00284"/>
    </source>
</evidence>
<dbReference type="InterPro" id="IPR025991">
    <property type="entry name" value="Chemoreceptor_zinc-bind_dom"/>
</dbReference>
<evidence type="ECO:0000313" key="10">
    <source>
        <dbReference type="Proteomes" id="UP000293902"/>
    </source>
</evidence>
<dbReference type="InterPro" id="IPR029150">
    <property type="entry name" value="dCache_3"/>
</dbReference>
<dbReference type="GO" id="GO:0016020">
    <property type="term" value="C:membrane"/>
    <property type="evidence" value="ECO:0007669"/>
    <property type="project" value="InterPro"/>
</dbReference>
<dbReference type="SMART" id="SM00304">
    <property type="entry name" value="HAMP"/>
    <property type="match status" value="1"/>
</dbReference>
<evidence type="ECO:0000256" key="4">
    <source>
        <dbReference type="SAM" id="Phobius"/>
    </source>
</evidence>
<dbReference type="SUPFAM" id="SSF58104">
    <property type="entry name" value="Methyl-accepting chemotaxis protein (MCP) signaling domain"/>
    <property type="match status" value="1"/>
</dbReference>
<dbReference type="InterPro" id="IPR003660">
    <property type="entry name" value="HAMP_dom"/>
</dbReference>
<dbReference type="AlphaFoldDB" id="A0A328FB94"/>
<feature type="transmembrane region" description="Helical" evidence="4">
    <location>
        <begin position="290"/>
        <end position="313"/>
    </location>
</feature>
<dbReference type="InterPro" id="IPR004089">
    <property type="entry name" value="MCPsignal_dom"/>
</dbReference>
<sequence length="778" mass="85803">MKLNTKISFISLVGLSIMLIISLLATIIYFNRIKGAQIEKSAKAAQRQFEMAMAAKKKVWLTNALQVAANGNIKKAILENDRKLADSVLKRLGKTFKENTGFKNVQVHLIDKNLHSFYKSWAPDSHGESLGYSKGYAQVKNTLKPDVAMEVSGKGIRLKGLFPIIDGNQFLGIANFEGGLNSIKHTLKNHDVDFIYFMDTEDLNIAKGMKSKPRVADFILNQNDVDEDYWAYLQKPGIVNKILDAPFFLDKEYLNIKGQFEGFGGSKSGVYMLGVKDKIALANVYTLEKLMFTMFSLLFGIFLLFIFGLVFFMSRSVVSPIKTIADGMKDIAQGEGDLTKRLKVVSRDEIGQLCRAFNTFIEKLDKLIWNVNDRNQNLGMISNEVSGVAALMSSAASSVSKQANTVYVAAEEMNSNMNTVAAAVEQATVNANHIAAATEEMTASIREISENTGKTRQITDQAVIDAGSASDKIADLGISAQDIGNVLNTIQKISEQTNLLALNATIEAARAGEAGKGFAVVADEIKQLAGQTSKATVDIREKVEKIQGISSQAVKEIDRVVATIDEVDGQVNMVAASIEEQATTTEDISSNIQQISTGISDIQETILHVSEISNRISQEIYAVKEASAEMNEYSQEVENDAEIQNGMAGDVIEMMSQFQMSDKGFHAAPVKRTHSLWKKELSNLLSGNQEEIRMDQLIDHRNCDFGQWYFGPGMKKYEKSQGYKKLGDIHESVHEIGGRVAALFKEGKVDDAHDLFKQYGKVTLELFELLDGLETQNS</sequence>